<organism evidence="2 3">
    <name type="scientific">Geobacillus thermopakistaniensis (strain MAS1)</name>
    <dbReference type="NCBI Taxonomy" id="1408282"/>
    <lineage>
        <taxon>Bacteria</taxon>
        <taxon>Bacillati</taxon>
        <taxon>Bacillota</taxon>
        <taxon>Bacilli</taxon>
        <taxon>Bacillales</taxon>
        <taxon>Anoxybacillaceae</taxon>
        <taxon>Geobacillus</taxon>
    </lineage>
</organism>
<sequence length="147" mass="16640">MGHKHLREAVKELKKIRKWLEKLDLDDSAVEQIVSLLEAIADHGEDAERILRRILDEEQEQRDILEDERELLQAILTELRTGAPPAEDIGDELEDLIGERVEITVNFGPVSGTVIAVRNDYAVLEDALGRFVYIPFASIQAITRLEG</sequence>
<evidence type="ECO:0000313" key="3">
    <source>
        <dbReference type="Proteomes" id="UP000018339"/>
    </source>
</evidence>
<reference evidence="2 3" key="1">
    <citation type="journal article" date="2014" name="Genome Announc.">
        <title>Draft Genome Sequence of Geobacillus thermopakistaniensis Strain MAS1.</title>
        <authorList>
            <person name="Siddiqui M.A."/>
            <person name="Rashid N."/>
            <person name="Ayyampalayam S."/>
            <person name="Whitman W.B."/>
        </authorList>
    </citation>
    <scope>NUCLEOTIDE SEQUENCE [LARGE SCALE GENOMIC DNA]</scope>
    <source>
        <strain evidence="2 3">MAS1</strain>
    </source>
</reference>
<proteinExistence type="predicted"/>
<keyword evidence="3" id="KW-1185">Reference proteome</keyword>
<feature type="coiled-coil region" evidence="1">
    <location>
        <begin position="48"/>
        <end position="75"/>
    </location>
</feature>
<dbReference type="Proteomes" id="UP000018339">
    <property type="component" value="Unassembled WGS sequence"/>
</dbReference>
<name>A0A7U9P657_GEOTM</name>
<dbReference type="AlphaFoldDB" id="A0A7U9P657"/>
<keyword evidence="1" id="KW-0175">Coiled coil</keyword>
<dbReference type="EMBL" id="AYSF01000048">
    <property type="protein sequence ID" value="ESU72163.1"/>
    <property type="molecule type" value="Genomic_DNA"/>
</dbReference>
<evidence type="ECO:0000256" key="1">
    <source>
        <dbReference type="SAM" id="Coils"/>
    </source>
</evidence>
<evidence type="ECO:0000313" key="2">
    <source>
        <dbReference type="EMBL" id="ESU72163.1"/>
    </source>
</evidence>
<comment type="caution">
    <text evidence="2">The sequence shown here is derived from an EMBL/GenBank/DDBJ whole genome shotgun (WGS) entry which is preliminary data.</text>
</comment>
<accession>A0A7U9P657</accession>
<protein>
    <recommendedName>
        <fullName evidence="4">DUF2642 domain-containing protein</fullName>
    </recommendedName>
</protein>
<dbReference type="GeneID" id="32062815"/>
<gene>
    <name evidence="2" type="ORF">T260_09165</name>
</gene>
<dbReference type="RefSeq" id="WP_011230370.1">
    <property type="nucleotide sequence ID" value="NZ_AYSF01000048.1"/>
</dbReference>
<evidence type="ECO:0008006" key="4">
    <source>
        <dbReference type="Google" id="ProtNLM"/>
    </source>
</evidence>